<protein>
    <submittedName>
        <fullName evidence="3">Methyltransferase domain-containing protein</fullName>
    </submittedName>
</protein>
<evidence type="ECO:0000313" key="4">
    <source>
        <dbReference type="Proteomes" id="UP000298112"/>
    </source>
</evidence>
<gene>
    <name evidence="3" type="ORF">EHQ95_01950</name>
</gene>
<dbReference type="Pfam" id="PF08484">
    <property type="entry name" value="Methyltransf_14"/>
    <property type="match status" value="1"/>
</dbReference>
<dbReference type="SUPFAM" id="SSF53335">
    <property type="entry name" value="S-adenosyl-L-methionine-dependent methyltransferases"/>
    <property type="match status" value="1"/>
</dbReference>
<proteinExistence type="predicted"/>
<organism evidence="3 4">
    <name type="scientific">Leptospira vanthielii</name>
    <dbReference type="NCBI Taxonomy" id="293085"/>
    <lineage>
        <taxon>Bacteria</taxon>
        <taxon>Pseudomonadati</taxon>
        <taxon>Spirochaetota</taxon>
        <taxon>Spirochaetia</taxon>
        <taxon>Leptospirales</taxon>
        <taxon>Leptospiraceae</taxon>
        <taxon>Leptospira</taxon>
    </lineage>
</organism>
<dbReference type="Gene3D" id="6.20.50.110">
    <property type="entry name" value="Methyltransferase, zinc-binding domain"/>
    <property type="match status" value="1"/>
</dbReference>
<sequence length="408" mass="46483">MNCRHCSSELKKKFLDLDFSPPSNAYLTKEDLSKPEMHYPLRVLICDECKLVQTEDYTDKHLLFSSDYAYFSSTSTSWLKHAETFVNKSIDRFSLSNSSFVVEVASNDGYLLRNFVKNNIPCLGIEPTVSTAEISKSLGIPTLLEFLSENVALELATKGTKADLIIGNNVYAHVPNINDFTKSLKILLKPKGVISLEFPHLLNLVKYSQFDTIYHEHFSYLSLRSVDTIFRSVGLKVFDVEELETHGGSLRVYGTHLENDIEISSNVKNVLQKEIDFKLFDDKTIEDLGDKVDKIKYDFLSFLLEQKGKGKKVIGYGAPAKANTLINFFGIKSDLVPFVCDASKSKQNKFLPGSHIPVYHPDRIMDTKPDYIIIFPWNLQMEIESLLQYTKEWGCKLIVLLPEFRELT</sequence>
<evidence type="ECO:0000259" key="1">
    <source>
        <dbReference type="Pfam" id="PF08421"/>
    </source>
</evidence>
<dbReference type="Gene3D" id="3.40.50.150">
    <property type="entry name" value="Vaccinia Virus protein VP39"/>
    <property type="match status" value="1"/>
</dbReference>
<keyword evidence="3" id="KW-0489">Methyltransferase</keyword>
<dbReference type="RefSeq" id="WP_135656749.1">
    <property type="nucleotide sequence ID" value="NZ_RQHF01000008.1"/>
</dbReference>
<feature type="domain" description="C-methyltransferase" evidence="2">
    <location>
        <begin position="245"/>
        <end position="402"/>
    </location>
</feature>
<dbReference type="InterPro" id="IPR013691">
    <property type="entry name" value="MeTrfase_14"/>
</dbReference>
<name>A0ABY2NSQ4_9LEPT</name>
<dbReference type="Proteomes" id="UP000298112">
    <property type="component" value="Unassembled WGS sequence"/>
</dbReference>
<dbReference type="InterPro" id="IPR013630">
    <property type="entry name" value="Methyltransf_Zn-bd_dom_put"/>
</dbReference>
<dbReference type="InterPro" id="IPR038576">
    <property type="entry name" value="Methyltransf_Zn-bd_dom_put_sf"/>
</dbReference>
<reference evidence="4" key="1">
    <citation type="journal article" date="2019" name="PLoS Negl. Trop. Dis.">
        <title>Revisiting the worldwide diversity of Leptospira species in the environment.</title>
        <authorList>
            <person name="Vincent A.T."/>
            <person name="Schiettekatte O."/>
            <person name="Bourhy P."/>
            <person name="Veyrier F.J."/>
            <person name="Picardeau M."/>
        </authorList>
    </citation>
    <scope>NUCLEOTIDE SEQUENCE [LARGE SCALE GENOMIC DNA]</scope>
    <source>
        <strain evidence="4">201601955</strain>
    </source>
</reference>
<dbReference type="Gene3D" id="3.40.50.720">
    <property type="entry name" value="NAD(P)-binding Rossmann-like Domain"/>
    <property type="match status" value="1"/>
</dbReference>
<feature type="domain" description="Methyltransferase putative zinc binding" evidence="1">
    <location>
        <begin position="3"/>
        <end position="64"/>
    </location>
</feature>
<dbReference type="GO" id="GO:0008168">
    <property type="term" value="F:methyltransferase activity"/>
    <property type="evidence" value="ECO:0007669"/>
    <property type="project" value="UniProtKB-KW"/>
</dbReference>
<keyword evidence="3" id="KW-0808">Transferase</keyword>
<dbReference type="InterPro" id="IPR029063">
    <property type="entry name" value="SAM-dependent_MTases_sf"/>
</dbReference>
<dbReference type="Pfam" id="PF08421">
    <property type="entry name" value="Methyltransf_13"/>
    <property type="match status" value="1"/>
</dbReference>
<keyword evidence="4" id="KW-1185">Reference proteome</keyword>
<accession>A0ABY2NSQ4</accession>
<evidence type="ECO:0000313" key="3">
    <source>
        <dbReference type="EMBL" id="TGM60662.1"/>
    </source>
</evidence>
<dbReference type="GO" id="GO:0032259">
    <property type="term" value="P:methylation"/>
    <property type="evidence" value="ECO:0007669"/>
    <property type="project" value="UniProtKB-KW"/>
</dbReference>
<dbReference type="EMBL" id="RQHF01000008">
    <property type="protein sequence ID" value="TGM60662.1"/>
    <property type="molecule type" value="Genomic_DNA"/>
</dbReference>
<dbReference type="PANTHER" id="PTHR43861">
    <property type="entry name" value="TRANS-ACONITATE 2-METHYLTRANSFERASE-RELATED"/>
    <property type="match status" value="1"/>
</dbReference>
<comment type="caution">
    <text evidence="3">The sequence shown here is derived from an EMBL/GenBank/DDBJ whole genome shotgun (WGS) entry which is preliminary data.</text>
</comment>
<evidence type="ECO:0000259" key="2">
    <source>
        <dbReference type="Pfam" id="PF08484"/>
    </source>
</evidence>
<dbReference type="PANTHER" id="PTHR43861:SF5">
    <property type="entry name" value="BLL5978 PROTEIN"/>
    <property type="match status" value="1"/>
</dbReference>
<dbReference type="Pfam" id="PF13489">
    <property type="entry name" value="Methyltransf_23"/>
    <property type="match status" value="1"/>
</dbReference>